<name>E9GH09_DAPPU</name>
<proteinExistence type="predicted"/>
<organism evidence="1 2">
    <name type="scientific">Daphnia pulex</name>
    <name type="common">Water flea</name>
    <dbReference type="NCBI Taxonomy" id="6669"/>
    <lineage>
        <taxon>Eukaryota</taxon>
        <taxon>Metazoa</taxon>
        <taxon>Ecdysozoa</taxon>
        <taxon>Arthropoda</taxon>
        <taxon>Crustacea</taxon>
        <taxon>Branchiopoda</taxon>
        <taxon>Diplostraca</taxon>
        <taxon>Cladocera</taxon>
        <taxon>Anomopoda</taxon>
        <taxon>Daphniidae</taxon>
        <taxon>Daphnia</taxon>
    </lineage>
</organism>
<accession>E9GH09</accession>
<evidence type="ECO:0000313" key="2">
    <source>
        <dbReference type="Proteomes" id="UP000000305"/>
    </source>
</evidence>
<keyword evidence="2" id="KW-1185">Reference proteome</keyword>
<evidence type="ECO:0000313" key="1">
    <source>
        <dbReference type="EMBL" id="EFX81269.1"/>
    </source>
</evidence>
<protein>
    <submittedName>
        <fullName evidence="1">Uncharacterized protein</fullName>
    </submittedName>
</protein>
<sequence length="67" mass="7898">MANAGKFAIVLFKSTTELGIVPDIWISNKLCAWPHQIDQYWCSFHQLLFFNANKCGWSYYKQCYNPF</sequence>
<dbReference type="KEGG" id="dpx:DAPPUDRAFT_317800"/>
<dbReference type="EMBL" id="GL732544">
    <property type="protein sequence ID" value="EFX81269.1"/>
    <property type="molecule type" value="Genomic_DNA"/>
</dbReference>
<dbReference type="Proteomes" id="UP000000305">
    <property type="component" value="Unassembled WGS sequence"/>
</dbReference>
<dbReference type="HOGENOM" id="CLU_2815024_0_0_1"/>
<dbReference type="AlphaFoldDB" id="E9GH09"/>
<dbReference type="InParanoid" id="E9GH09"/>
<gene>
    <name evidence="1" type="ORF">DAPPUDRAFT_317800</name>
</gene>
<reference evidence="1 2" key="1">
    <citation type="journal article" date="2011" name="Science">
        <title>The ecoresponsive genome of Daphnia pulex.</title>
        <authorList>
            <person name="Colbourne J.K."/>
            <person name="Pfrender M.E."/>
            <person name="Gilbert D."/>
            <person name="Thomas W.K."/>
            <person name="Tucker A."/>
            <person name="Oakley T.H."/>
            <person name="Tokishita S."/>
            <person name="Aerts A."/>
            <person name="Arnold G.J."/>
            <person name="Basu M.K."/>
            <person name="Bauer D.J."/>
            <person name="Caceres C.E."/>
            <person name="Carmel L."/>
            <person name="Casola C."/>
            <person name="Choi J.H."/>
            <person name="Detter J.C."/>
            <person name="Dong Q."/>
            <person name="Dusheyko S."/>
            <person name="Eads B.D."/>
            <person name="Frohlich T."/>
            <person name="Geiler-Samerotte K.A."/>
            <person name="Gerlach D."/>
            <person name="Hatcher P."/>
            <person name="Jogdeo S."/>
            <person name="Krijgsveld J."/>
            <person name="Kriventseva E.V."/>
            <person name="Kultz D."/>
            <person name="Laforsch C."/>
            <person name="Lindquist E."/>
            <person name="Lopez J."/>
            <person name="Manak J.R."/>
            <person name="Muller J."/>
            <person name="Pangilinan J."/>
            <person name="Patwardhan R.P."/>
            <person name="Pitluck S."/>
            <person name="Pritham E.J."/>
            <person name="Rechtsteiner A."/>
            <person name="Rho M."/>
            <person name="Rogozin I.B."/>
            <person name="Sakarya O."/>
            <person name="Salamov A."/>
            <person name="Schaack S."/>
            <person name="Shapiro H."/>
            <person name="Shiga Y."/>
            <person name="Skalitzky C."/>
            <person name="Smith Z."/>
            <person name="Souvorov A."/>
            <person name="Sung W."/>
            <person name="Tang Z."/>
            <person name="Tsuchiya D."/>
            <person name="Tu H."/>
            <person name="Vos H."/>
            <person name="Wang M."/>
            <person name="Wolf Y.I."/>
            <person name="Yamagata H."/>
            <person name="Yamada T."/>
            <person name="Ye Y."/>
            <person name="Shaw J.R."/>
            <person name="Andrews J."/>
            <person name="Crease T.J."/>
            <person name="Tang H."/>
            <person name="Lucas S.M."/>
            <person name="Robertson H.M."/>
            <person name="Bork P."/>
            <person name="Koonin E.V."/>
            <person name="Zdobnov E.M."/>
            <person name="Grigoriev I.V."/>
            <person name="Lynch M."/>
            <person name="Boore J.L."/>
        </authorList>
    </citation>
    <scope>NUCLEOTIDE SEQUENCE [LARGE SCALE GENOMIC DNA]</scope>
</reference>